<dbReference type="SUPFAM" id="SSF48371">
    <property type="entry name" value="ARM repeat"/>
    <property type="match status" value="1"/>
</dbReference>
<protein>
    <recommendedName>
        <fullName evidence="2">Pre-rRNA-processing protein RIX1 N-terminal domain-containing protein</fullName>
    </recommendedName>
</protein>
<evidence type="ECO:0000256" key="1">
    <source>
        <dbReference type="SAM" id="MobiDB-lite"/>
    </source>
</evidence>
<organism evidence="3 4">
    <name type="scientific">Pichia inconspicua</name>
    <dbReference type="NCBI Taxonomy" id="52247"/>
    <lineage>
        <taxon>Eukaryota</taxon>
        <taxon>Fungi</taxon>
        <taxon>Dikarya</taxon>
        <taxon>Ascomycota</taxon>
        <taxon>Saccharomycotina</taxon>
        <taxon>Pichiomycetes</taxon>
        <taxon>Pichiales</taxon>
        <taxon>Pichiaceae</taxon>
        <taxon>Pichia</taxon>
    </lineage>
</organism>
<feature type="region of interest" description="Disordered" evidence="1">
    <location>
        <begin position="726"/>
        <end position="751"/>
    </location>
</feature>
<gene>
    <name evidence="3" type="ORF">CANINC_000956</name>
</gene>
<reference evidence="3 4" key="1">
    <citation type="journal article" date="2019" name="Front. Genet.">
        <title>Whole-Genome Sequencing of the Opportunistic Yeast Pathogen Candida inconspicua Uncovers Its Hybrid Origin.</title>
        <authorList>
            <person name="Mixao V."/>
            <person name="Hansen A.P."/>
            <person name="Saus E."/>
            <person name="Boekhout T."/>
            <person name="Lass-Florl C."/>
            <person name="Gabaldon T."/>
        </authorList>
    </citation>
    <scope>NUCLEOTIDE SEQUENCE [LARGE SCALE GENOMIC DNA]</scope>
    <source>
        <strain evidence="3 4">CBS 180</strain>
    </source>
</reference>
<dbReference type="EMBL" id="SELW01000142">
    <property type="protein sequence ID" value="TID30445.1"/>
    <property type="molecule type" value="Genomic_DNA"/>
</dbReference>
<name>A0A4T0X570_9ASCO</name>
<feature type="region of interest" description="Disordered" evidence="1">
    <location>
        <begin position="616"/>
        <end position="649"/>
    </location>
</feature>
<feature type="compositionally biased region" description="Acidic residues" evidence="1">
    <location>
        <begin position="726"/>
        <end position="739"/>
    </location>
</feature>
<accession>A0A4T0X570</accession>
<evidence type="ECO:0000313" key="4">
    <source>
        <dbReference type="Proteomes" id="UP000307173"/>
    </source>
</evidence>
<comment type="caution">
    <text evidence="3">The sequence shown here is derived from an EMBL/GenBank/DDBJ whole genome shotgun (WGS) entry which is preliminary data.</text>
</comment>
<dbReference type="AlphaFoldDB" id="A0A4T0X570"/>
<sequence>MNPDLQSIIPYIQEDKIDEFSFKLLLQLIANPSVINYASTVDQQTLFIRIITLLKSNHSITRWRGTKLLTVALLHPVLLLSANTGNAIVALVKILETKCFINNTENPTEREIITLKSTVECIGFILDQIRGKPTLTREVLTPKLPHIIGALVEVTDLIPRYTLPVLNSLLTLNTTTFRPFGTKFENVLKNILNNGENLEKVDDDLRISLMRSLALVSFILSREKQGEKWRENVNDLILELKSVISIYEALVELTNDDEYKSKLHSLPNLPQDLNKMNLVFGTLNIDINNSATEIFKVSQRIHAIVDLLVAYIEINPPTAVSIPLGHYVILGEILASFNTSFTPIKSDIRDQNTRKMIEQSLVEAKHAGVKILKSLIKRFGGNLFPYVYEILAILDASIPVTTVNGKIKVDKELVYQNEAIILNVLDTAALYLSILERFNDMTVLGRLVESAIILKDTREPNFAKNTTETLTADTNVNKQKKKGGKGNKNVVSISDILSHKELFLSFPSQNTLVTIRSFFNTLITKCELSPGKLNIIVKFVIIDAIANMSLIQDKQQSGENEQIVELLENMLLFPGKAPTSITCIPLIANLIGKNSKIYSLLVNPRFPLLQTKQNFEQYDDEEEESEDEEEGVRGEQNNGDSERKVLETDTFVPKRSAEDEVADNVTKRQHVEEQIVSANNDFVFDSSKDAANTAIKQMEENLDKITEKKLVEDVVIAREEIVEDVVVEEESEDDDDLGSDFEIPAINVDDD</sequence>
<dbReference type="Pfam" id="PF08167">
    <property type="entry name" value="RIX1"/>
    <property type="match status" value="1"/>
</dbReference>
<evidence type="ECO:0000259" key="2">
    <source>
        <dbReference type="Pfam" id="PF08167"/>
    </source>
</evidence>
<dbReference type="InterPro" id="IPR012583">
    <property type="entry name" value="RIX1_N"/>
</dbReference>
<dbReference type="Proteomes" id="UP000307173">
    <property type="component" value="Unassembled WGS sequence"/>
</dbReference>
<dbReference type="OrthoDB" id="20900at2759"/>
<feature type="domain" description="Pre-rRNA-processing protein RIX1 N-terminal" evidence="2">
    <location>
        <begin position="9"/>
        <end position="195"/>
    </location>
</feature>
<dbReference type="InterPro" id="IPR016024">
    <property type="entry name" value="ARM-type_fold"/>
</dbReference>
<evidence type="ECO:0000313" key="3">
    <source>
        <dbReference type="EMBL" id="TID30445.1"/>
    </source>
</evidence>
<proteinExistence type="predicted"/>
<dbReference type="STRING" id="52247.A0A4T0X570"/>
<feature type="compositionally biased region" description="Acidic residues" evidence="1">
    <location>
        <begin position="617"/>
        <end position="630"/>
    </location>
</feature>
<keyword evidence="4" id="KW-1185">Reference proteome</keyword>